<sequence>MSCKLIVLLSILSVVCQCIPLLKTPLQYAEDFANSLKIKTISFDPSDLENSINNTEFIRFREFLEVTFPLVHLNLERTIVNQYSLLFKWTGSNSTLKPIFINGHFDVVPAKFTPDWWYDPFNGTINNNYIYGRGAIDNKVIVMSSLASVEAMLASNYTPIRTVFLAFGHDEELGGNQGHKKISQYVQSLNITAEMLIDEGSPLLKEGFLRGVNQDTALVGVNEKGYIFYNLSVVTQPGHSAMPPAETAIGIISKAALALEKNPFPNVPLSVINSEFLNLFNYSDIESQPYLSSMLKTTTAVTMIKAGVKSNVIANQATVWVNHRIIAGSNVSYTLQRIYELVNDSRITLTIDGTMEPSPVSPIAANPYKLLKSALKNVYGSNLQVVSGQMFGNTDTRHYWNLTPNIYRMMPLKCNYDEFSTLHGYNEKITIDQFYQAIQFYKKLILKFQLCDTGSTNPVSSDPDLQDTDCGGI</sequence>
<dbReference type="PANTHER" id="PTHR45962">
    <property type="entry name" value="N-FATTY-ACYL-AMINO ACID SYNTHASE/HYDROLASE PM20D1"/>
    <property type="match status" value="1"/>
</dbReference>
<feature type="chain" id="PRO_5007593765" evidence="7">
    <location>
        <begin position="19"/>
        <end position="473"/>
    </location>
</feature>
<evidence type="ECO:0000256" key="5">
    <source>
        <dbReference type="ARBA" id="ARBA00022801"/>
    </source>
</evidence>
<dbReference type="GO" id="GO:0008233">
    <property type="term" value="F:peptidase activity"/>
    <property type="evidence" value="ECO:0007669"/>
    <property type="project" value="UniProtKB-KW"/>
</dbReference>
<organism evidence="9 10">
    <name type="scientific">Tieghemostelium lacteum</name>
    <name type="common">Slime mold</name>
    <name type="synonym">Dictyostelium lacteum</name>
    <dbReference type="NCBI Taxonomy" id="361077"/>
    <lineage>
        <taxon>Eukaryota</taxon>
        <taxon>Amoebozoa</taxon>
        <taxon>Evosea</taxon>
        <taxon>Eumycetozoa</taxon>
        <taxon>Dictyostelia</taxon>
        <taxon>Dictyosteliales</taxon>
        <taxon>Raperosteliaceae</taxon>
        <taxon>Tieghemostelium</taxon>
    </lineage>
</organism>
<dbReference type="GO" id="GO:0006520">
    <property type="term" value="P:amino acid metabolic process"/>
    <property type="evidence" value="ECO:0007669"/>
    <property type="project" value="UniProtKB-ARBA"/>
</dbReference>
<dbReference type="STRING" id="361077.A0A152A6I7"/>
<name>A0A152A6I7_TIELA</name>
<evidence type="ECO:0000256" key="4">
    <source>
        <dbReference type="ARBA" id="ARBA00022723"/>
    </source>
</evidence>
<keyword evidence="5" id="KW-0378">Hydrolase</keyword>
<keyword evidence="7" id="KW-0732">Signal</keyword>
<dbReference type="Pfam" id="PF01546">
    <property type="entry name" value="Peptidase_M20"/>
    <property type="match status" value="1"/>
</dbReference>
<evidence type="ECO:0000256" key="2">
    <source>
        <dbReference type="ARBA" id="ARBA00006247"/>
    </source>
</evidence>
<dbReference type="SUPFAM" id="SSF55031">
    <property type="entry name" value="Bacterial exopeptidase dimerisation domain"/>
    <property type="match status" value="1"/>
</dbReference>
<dbReference type="PANTHER" id="PTHR45962:SF1">
    <property type="entry name" value="N-FATTY-ACYL-AMINO ACID SYNTHASE_HYDROLASE PM20D1"/>
    <property type="match status" value="1"/>
</dbReference>
<feature type="domain" description="Peptidase M20 dimerisation" evidence="8">
    <location>
        <begin position="223"/>
        <end position="344"/>
    </location>
</feature>
<dbReference type="InterPro" id="IPR047177">
    <property type="entry name" value="Pept_M20A"/>
</dbReference>
<evidence type="ECO:0000313" key="10">
    <source>
        <dbReference type="Proteomes" id="UP000076078"/>
    </source>
</evidence>
<evidence type="ECO:0000259" key="8">
    <source>
        <dbReference type="Pfam" id="PF07687"/>
    </source>
</evidence>
<dbReference type="Gene3D" id="3.40.630.10">
    <property type="entry name" value="Zn peptidases"/>
    <property type="match status" value="1"/>
</dbReference>
<evidence type="ECO:0000256" key="7">
    <source>
        <dbReference type="SAM" id="SignalP"/>
    </source>
</evidence>
<dbReference type="EMBL" id="LODT01000006">
    <property type="protein sequence ID" value="KYR01715.1"/>
    <property type="molecule type" value="Genomic_DNA"/>
</dbReference>
<keyword evidence="4" id="KW-0479">Metal-binding</keyword>
<dbReference type="Gene3D" id="1.10.150.900">
    <property type="match status" value="1"/>
</dbReference>
<evidence type="ECO:0000256" key="6">
    <source>
        <dbReference type="ARBA" id="ARBA00022833"/>
    </source>
</evidence>
<dbReference type="GO" id="GO:0046872">
    <property type="term" value="F:metal ion binding"/>
    <property type="evidence" value="ECO:0007669"/>
    <property type="project" value="UniProtKB-KW"/>
</dbReference>
<dbReference type="Pfam" id="PF07687">
    <property type="entry name" value="M20_dimer"/>
    <property type="match status" value="1"/>
</dbReference>
<dbReference type="AlphaFoldDB" id="A0A152A6I7"/>
<dbReference type="GO" id="GO:0016810">
    <property type="term" value="F:hydrolase activity, acting on carbon-nitrogen (but not peptide) bonds"/>
    <property type="evidence" value="ECO:0007669"/>
    <property type="project" value="UniProtKB-ARBA"/>
</dbReference>
<dbReference type="FunFam" id="1.10.150.900:FF:000003">
    <property type="entry name" value="N-fatty-acyl-amino acid synthase/hydrolase PM20D1"/>
    <property type="match status" value="1"/>
</dbReference>
<dbReference type="GO" id="GO:1990845">
    <property type="term" value="P:adaptive thermogenesis"/>
    <property type="evidence" value="ECO:0007669"/>
    <property type="project" value="UniProtKB-ARBA"/>
</dbReference>
<accession>A0A152A6I7</accession>
<dbReference type="Proteomes" id="UP000076078">
    <property type="component" value="Unassembled WGS sequence"/>
</dbReference>
<dbReference type="InterPro" id="IPR036264">
    <property type="entry name" value="Bact_exopeptidase_dim_dom"/>
</dbReference>
<protein>
    <submittedName>
        <fullName evidence="9">Peptidase M20 family protein</fullName>
    </submittedName>
</protein>
<dbReference type="SUPFAM" id="SSF53187">
    <property type="entry name" value="Zn-dependent exopeptidases"/>
    <property type="match status" value="1"/>
</dbReference>
<dbReference type="OMA" id="ICPLAPK"/>
<reference evidence="9 10" key="1">
    <citation type="submission" date="2015-12" db="EMBL/GenBank/DDBJ databases">
        <title>Dictyostelia acquired genes for synthesis and detection of signals that induce cell-type specialization by lateral gene transfer from prokaryotes.</title>
        <authorList>
            <person name="Gloeckner G."/>
            <person name="Schaap P."/>
        </authorList>
    </citation>
    <scope>NUCLEOTIDE SEQUENCE [LARGE SCALE GENOMIC DNA]</scope>
    <source>
        <strain evidence="9 10">TK</strain>
    </source>
</reference>
<gene>
    <name evidence="9" type="ORF">DLAC_01725</name>
</gene>
<dbReference type="GO" id="GO:0006508">
    <property type="term" value="P:proteolysis"/>
    <property type="evidence" value="ECO:0007669"/>
    <property type="project" value="UniProtKB-KW"/>
</dbReference>
<dbReference type="GO" id="GO:0006629">
    <property type="term" value="P:lipid metabolic process"/>
    <property type="evidence" value="ECO:0007669"/>
    <property type="project" value="UniProtKB-ARBA"/>
</dbReference>
<dbReference type="InterPro" id="IPR011650">
    <property type="entry name" value="Peptidase_M20_dimer"/>
</dbReference>
<evidence type="ECO:0000256" key="3">
    <source>
        <dbReference type="ARBA" id="ARBA00022670"/>
    </source>
</evidence>
<dbReference type="OrthoDB" id="3064516at2759"/>
<comment type="similarity">
    <text evidence="2">Belongs to the peptidase M20A family.</text>
</comment>
<dbReference type="GO" id="GO:0043604">
    <property type="term" value="P:amide biosynthetic process"/>
    <property type="evidence" value="ECO:0007669"/>
    <property type="project" value="UniProtKB-ARBA"/>
</dbReference>
<keyword evidence="10" id="KW-1185">Reference proteome</keyword>
<dbReference type="InterPro" id="IPR002933">
    <property type="entry name" value="Peptidase_M20"/>
</dbReference>
<dbReference type="FunFam" id="3.40.630.10:FF:000027">
    <property type="entry name" value="N-fatty-acyl-amino acid synthase/hydrolase PM20D1"/>
    <property type="match status" value="1"/>
</dbReference>
<evidence type="ECO:0000256" key="1">
    <source>
        <dbReference type="ARBA" id="ARBA00001947"/>
    </source>
</evidence>
<feature type="signal peptide" evidence="7">
    <location>
        <begin position="1"/>
        <end position="18"/>
    </location>
</feature>
<dbReference type="InParanoid" id="A0A152A6I7"/>
<proteinExistence type="inferred from homology"/>
<keyword evidence="3" id="KW-0645">Protease</keyword>
<keyword evidence="6" id="KW-0862">Zinc</keyword>
<dbReference type="GO" id="GO:0005576">
    <property type="term" value="C:extracellular region"/>
    <property type="evidence" value="ECO:0007669"/>
    <property type="project" value="UniProtKB-ARBA"/>
</dbReference>
<comment type="caution">
    <text evidence="9">The sequence shown here is derived from an EMBL/GenBank/DDBJ whole genome shotgun (WGS) entry which is preliminary data.</text>
</comment>
<dbReference type="GO" id="GO:0043605">
    <property type="term" value="P:amide catabolic process"/>
    <property type="evidence" value="ECO:0007669"/>
    <property type="project" value="UniProtKB-ARBA"/>
</dbReference>
<dbReference type="Gene3D" id="3.30.70.360">
    <property type="match status" value="1"/>
</dbReference>
<comment type="cofactor">
    <cofactor evidence="1">
        <name>Zn(2+)</name>
        <dbReference type="ChEBI" id="CHEBI:29105"/>
    </cofactor>
</comment>
<evidence type="ECO:0000313" key="9">
    <source>
        <dbReference type="EMBL" id="KYR01715.1"/>
    </source>
</evidence>